<evidence type="ECO:0000259" key="9">
    <source>
        <dbReference type="PROSITE" id="PS51746"/>
    </source>
</evidence>
<dbReference type="CDD" id="cd00143">
    <property type="entry name" value="PP2Cc"/>
    <property type="match status" value="1"/>
</dbReference>
<keyword evidence="4" id="KW-0378">Hydrolase</keyword>
<evidence type="ECO:0000313" key="12">
    <source>
        <dbReference type="Proteomes" id="UP000284109"/>
    </source>
</evidence>
<dbReference type="PROSITE" id="PS51746">
    <property type="entry name" value="PPM_2"/>
    <property type="match status" value="1"/>
</dbReference>
<proteinExistence type="predicted"/>
<dbReference type="GO" id="GO:0004722">
    <property type="term" value="F:protein serine/threonine phosphatase activity"/>
    <property type="evidence" value="ECO:0007669"/>
    <property type="project" value="UniProtKB-EC"/>
</dbReference>
<accession>A0A417ZCC4</accession>
<dbReference type="SMART" id="SM00332">
    <property type="entry name" value="PP2Cc"/>
    <property type="match status" value="1"/>
</dbReference>
<dbReference type="FunFam" id="3.60.40.10:FF:000002">
    <property type="entry name" value="Serine/threonine phosphatase stp"/>
    <property type="match status" value="1"/>
</dbReference>
<dbReference type="Proteomes" id="UP000284822">
    <property type="component" value="Unassembled WGS sequence"/>
</dbReference>
<dbReference type="Pfam" id="PF13672">
    <property type="entry name" value="PP2C_2"/>
    <property type="match status" value="1"/>
</dbReference>
<evidence type="ECO:0000256" key="5">
    <source>
        <dbReference type="ARBA" id="ARBA00022912"/>
    </source>
</evidence>
<dbReference type="GO" id="GO:0046872">
    <property type="term" value="F:metal ion binding"/>
    <property type="evidence" value="ECO:0007669"/>
    <property type="project" value="UniProtKB-KW"/>
</dbReference>
<comment type="catalytic activity">
    <reaction evidence="7">
        <text>O-phospho-L-seryl-[protein] + H2O = L-seryl-[protein] + phosphate</text>
        <dbReference type="Rhea" id="RHEA:20629"/>
        <dbReference type="Rhea" id="RHEA-COMP:9863"/>
        <dbReference type="Rhea" id="RHEA-COMP:11604"/>
        <dbReference type="ChEBI" id="CHEBI:15377"/>
        <dbReference type="ChEBI" id="CHEBI:29999"/>
        <dbReference type="ChEBI" id="CHEBI:43474"/>
        <dbReference type="ChEBI" id="CHEBI:83421"/>
        <dbReference type="EC" id="3.1.3.16"/>
    </reaction>
</comment>
<dbReference type="AlphaFoldDB" id="A0A417ZCC4"/>
<dbReference type="OrthoDB" id="9801841at2"/>
<keyword evidence="12" id="KW-1185">Reference proteome</keyword>
<evidence type="ECO:0000256" key="7">
    <source>
        <dbReference type="ARBA" id="ARBA00047761"/>
    </source>
</evidence>
<dbReference type="Gene3D" id="3.60.40.10">
    <property type="entry name" value="PPM-type phosphatase domain"/>
    <property type="match status" value="1"/>
</dbReference>
<dbReference type="InterPro" id="IPR001932">
    <property type="entry name" value="PPM-type_phosphatase-like_dom"/>
</dbReference>
<evidence type="ECO:0000256" key="1">
    <source>
        <dbReference type="ARBA" id="ARBA00001936"/>
    </source>
</evidence>
<evidence type="ECO:0000256" key="4">
    <source>
        <dbReference type="ARBA" id="ARBA00022801"/>
    </source>
</evidence>
<evidence type="ECO:0000256" key="2">
    <source>
        <dbReference type="ARBA" id="ARBA00013081"/>
    </source>
</evidence>
<comment type="catalytic activity">
    <reaction evidence="8">
        <text>O-phospho-L-threonyl-[protein] + H2O = L-threonyl-[protein] + phosphate</text>
        <dbReference type="Rhea" id="RHEA:47004"/>
        <dbReference type="Rhea" id="RHEA-COMP:11060"/>
        <dbReference type="Rhea" id="RHEA-COMP:11605"/>
        <dbReference type="ChEBI" id="CHEBI:15377"/>
        <dbReference type="ChEBI" id="CHEBI:30013"/>
        <dbReference type="ChEBI" id="CHEBI:43474"/>
        <dbReference type="ChEBI" id="CHEBI:61977"/>
        <dbReference type="EC" id="3.1.3.16"/>
    </reaction>
</comment>
<name>A0A417ZCC4_9LACO</name>
<evidence type="ECO:0000313" key="13">
    <source>
        <dbReference type="Proteomes" id="UP000284822"/>
    </source>
</evidence>
<dbReference type="EMBL" id="QOCS01000005">
    <property type="protein sequence ID" value="RHW48325.1"/>
    <property type="molecule type" value="Genomic_DNA"/>
</dbReference>
<organism evidence="10 13">
    <name type="scientific">Bombilactobacillus bombi</name>
    <dbReference type="NCBI Taxonomy" id="1303590"/>
    <lineage>
        <taxon>Bacteria</taxon>
        <taxon>Bacillati</taxon>
        <taxon>Bacillota</taxon>
        <taxon>Bacilli</taxon>
        <taxon>Lactobacillales</taxon>
        <taxon>Lactobacillaceae</taxon>
        <taxon>Bombilactobacillus</taxon>
    </lineage>
</organism>
<evidence type="ECO:0000256" key="6">
    <source>
        <dbReference type="ARBA" id="ARBA00023211"/>
    </source>
</evidence>
<keyword evidence="3" id="KW-0479">Metal-binding</keyword>
<protein>
    <recommendedName>
        <fullName evidence="2">protein-serine/threonine phosphatase</fullName>
        <ecNumber evidence="2">3.1.3.16</ecNumber>
    </recommendedName>
</protein>
<dbReference type="SMART" id="SM00331">
    <property type="entry name" value="PP2C_SIG"/>
    <property type="match status" value="1"/>
</dbReference>
<feature type="domain" description="PPM-type phosphatase" evidence="9">
    <location>
        <begin position="2"/>
        <end position="241"/>
    </location>
</feature>
<dbReference type="RefSeq" id="WP_118901194.1">
    <property type="nucleotide sequence ID" value="NZ_JBHLWZ010000001.1"/>
</dbReference>
<evidence type="ECO:0000256" key="8">
    <source>
        <dbReference type="ARBA" id="ARBA00048336"/>
    </source>
</evidence>
<evidence type="ECO:0000313" key="11">
    <source>
        <dbReference type="EMBL" id="RHW49640.1"/>
    </source>
</evidence>
<evidence type="ECO:0000313" key="10">
    <source>
        <dbReference type="EMBL" id="RHW48325.1"/>
    </source>
</evidence>
<keyword evidence="5" id="KW-0904">Protein phosphatase</keyword>
<evidence type="ECO:0000256" key="3">
    <source>
        <dbReference type="ARBA" id="ARBA00022723"/>
    </source>
</evidence>
<dbReference type="InterPro" id="IPR036457">
    <property type="entry name" value="PPM-type-like_dom_sf"/>
</dbReference>
<dbReference type="PANTHER" id="PTHR47992">
    <property type="entry name" value="PROTEIN PHOSPHATASE"/>
    <property type="match status" value="1"/>
</dbReference>
<dbReference type="EMBL" id="QOCR01000004">
    <property type="protein sequence ID" value="RHW49640.1"/>
    <property type="molecule type" value="Genomic_DNA"/>
</dbReference>
<reference evidence="12 13" key="1">
    <citation type="submission" date="2018-07" db="EMBL/GenBank/DDBJ databases">
        <title>Genome sequences of six Lactobacillus spp. isolated from bumble bee guts.</title>
        <authorList>
            <person name="Motta E.V.S."/>
            <person name="Moran N.A."/>
        </authorList>
    </citation>
    <scope>NUCLEOTIDE SEQUENCE [LARGE SCALE GENOMIC DNA]</scope>
    <source>
        <strain evidence="11 12">BI-1.1</strain>
        <strain evidence="10 13">LV-8.1</strain>
    </source>
</reference>
<keyword evidence="6" id="KW-0464">Manganese</keyword>
<dbReference type="Proteomes" id="UP000284109">
    <property type="component" value="Unassembled WGS sequence"/>
</dbReference>
<comment type="caution">
    <text evidence="10">The sequence shown here is derived from an EMBL/GenBank/DDBJ whole genome shotgun (WGS) entry which is preliminary data.</text>
</comment>
<gene>
    <name evidence="11" type="ORF">DS831_05615</name>
    <name evidence="10" type="ORF">DS832_01810</name>
</gene>
<sequence length="251" mass="27527">MDIAFKTDIGKKRQTNQDYVQVYRNQANVVFAVVADGMGGHRGGDVASDMVVNHFGTEFQKNTSRDIKEVSHWANDILTLENKRVIALSNQDSELTGMGTTIVGAFVFPKQLVVFNVGDSRCYLLRDGKLQQLSFDHSLVNELLISGAITEQEAKHHPNKNIITQSLGVSPDVSPTFGTFDLQTSDQLLLCSDGLSNMVDDEQLEQVLQKKLTAQQKCDLLIQMANDAGGSDNITALVVDMQGNSEVVAHD</sequence>
<dbReference type="NCBIfam" id="NF033484">
    <property type="entry name" value="Stp1_PP2C_phos"/>
    <property type="match status" value="1"/>
</dbReference>
<comment type="cofactor">
    <cofactor evidence="1">
        <name>Mn(2+)</name>
        <dbReference type="ChEBI" id="CHEBI:29035"/>
    </cofactor>
</comment>
<dbReference type="InterPro" id="IPR015655">
    <property type="entry name" value="PP2C"/>
</dbReference>
<dbReference type="SUPFAM" id="SSF81606">
    <property type="entry name" value="PP2C-like"/>
    <property type="match status" value="1"/>
</dbReference>
<dbReference type="EC" id="3.1.3.16" evidence="2"/>